<dbReference type="SUPFAM" id="SSF55811">
    <property type="entry name" value="Nudix"/>
    <property type="match status" value="1"/>
</dbReference>
<sequence length="217" mass="24268">MTVGIDQPDRRGRSRLDREGLDLTGNPDVVVKEVTLLSHNWYVLRSTRFEYRHRDGRWTTEHRETYDRGNGAAVLLYDIDARTIVLVRQFRYPTYVNGNIDGMLLEVPAGLLDEDSPEDGARREAAEETGVEVGSLEHVFDAYMSPGSVTEKLHFYAGPYQAGSHDGTQAGLADEGEDTEIIELPFDEALTHIGAQIIDAKTIMLLHWAALNGPFSH</sequence>
<evidence type="ECO:0000256" key="3">
    <source>
        <dbReference type="ARBA" id="ARBA00022801"/>
    </source>
</evidence>
<comment type="subunit">
    <text evidence="2">Homodimer.</text>
</comment>
<feature type="binding site" evidence="4">
    <location>
        <position position="124"/>
    </location>
    <ligand>
        <name>Mg(2+)</name>
        <dbReference type="ChEBI" id="CHEBI:18420"/>
        <label>1</label>
    </ligand>
</feature>
<dbReference type="Gene3D" id="3.90.79.10">
    <property type="entry name" value="Nucleoside Triphosphate Pyrophosphohydrolase"/>
    <property type="match status" value="1"/>
</dbReference>
<evidence type="ECO:0000313" key="8">
    <source>
        <dbReference type="EMBL" id="PPI13952.1"/>
    </source>
</evidence>
<dbReference type="KEGG" id="rtc:APU90_07210"/>
<dbReference type="CDD" id="cd24157">
    <property type="entry name" value="NUDIX_GDPMK"/>
    <property type="match status" value="1"/>
</dbReference>
<dbReference type="InterPro" id="IPR015797">
    <property type="entry name" value="NUDIX_hydrolase-like_dom_sf"/>
</dbReference>
<keyword evidence="9" id="KW-1185">Reference proteome</keyword>
<keyword evidence="3" id="KW-0378">Hydrolase</keyword>
<dbReference type="GO" id="GO:0005829">
    <property type="term" value="C:cytosol"/>
    <property type="evidence" value="ECO:0007669"/>
    <property type="project" value="TreeGrafter"/>
</dbReference>
<feature type="domain" description="Nudix hydrolase" evidence="6">
    <location>
        <begin position="67"/>
        <end position="210"/>
    </location>
</feature>
<accession>A0A0C5BU16</accession>
<dbReference type="KEGG" id="rtx:TI83_09855"/>
<dbReference type="STRING" id="145458.APU90_07210"/>
<dbReference type="EMBL" id="LBFI01000049">
    <property type="protein sequence ID" value="KKM44938.1"/>
    <property type="molecule type" value="Genomic_DNA"/>
</dbReference>
<proteinExistence type="predicted"/>
<reference evidence="8 10" key="2">
    <citation type="submission" date="2018-02" db="EMBL/GenBank/DDBJ databases">
        <title>Bacteriophage NCPPB3778 and a type I-E CRISPR drive the evolution of the US Biological Select Agent, Rathayibacter toxicus.</title>
        <authorList>
            <person name="Davis E.W.II."/>
            <person name="Tabima J.F."/>
            <person name="Weisberg A.J."/>
            <person name="Lopes L.D."/>
            <person name="Wiseman M.S."/>
            <person name="Wiseman M.S."/>
            <person name="Pupko T."/>
            <person name="Belcher M.S."/>
            <person name="Sechler A.J."/>
            <person name="Tancos M.A."/>
            <person name="Schroeder B.K."/>
            <person name="Murray T.D."/>
            <person name="Luster D.G."/>
            <person name="Schneider W.L."/>
            <person name="Rogers E."/>
            <person name="Andreote F.D."/>
            <person name="Grunwald N.J."/>
            <person name="Putnam M.L."/>
            <person name="Chang J.H."/>
        </authorList>
    </citation>
    <scope>NUCLEOTIDE SEQUENCE [LARGE SCALE GENOMIC DNA]</scope>
    <source>
        <strain evidence="8 10">FH99</strain>
    </source>
</reference>
<dbReference type="InterPro" id="IPR004385">
    <property type="entry name" value="NDP_pyrophosphatase"/>
</dbReference>
<organism evidence="7 9">
    <name type="scientific">Rathayibacter toxicus</name>
    <dbReference type="NCBI Taxonomy" id="145458"/>
    <lineage>
        <taxon>Bacteria</taxon>
        <taxon>Bacillati</taxon>
        <taxon>Actinomycetota</taxon>
        <taxon>Actinomycetes</taxon>
        <taxon>Micrococcales</taxon>
        <taxon>Microbacteriaceae</taxon>
        <taxon>Rathayibacter</taxon>
    </lineage>
</organism>
<dbReference type="GeneID" id="93666381"/>
<dbReference type="NCBIfam" id="TIGR00052">
    <property type="entry name" value="nudix-type nucleoside diphosphatase, YffH/AdpP family"/>
    <property type="match status" value="1"/>
</dbReference>
<dbReference type="AlphaFoldDB" id="A0A0C5BU16"/>
<keyword evidence="4" id="KW-0460">Magnesium</keyword>
<feature type="binding site" evidence="4">
    <location>
        <position position="177"/>
    </location>
    <ligand>
        <name>Mg(2+)</name>
        <dbReference type="ChEBI" id="CHEBI:18420"/>
        <label>1</label>
    </ligand>
</feature>
<keyword evidence="4" id="KW-0479">Metal-binding</keyword>
<dbReference type="InterPro" id="IPR000086">
    <property type="entry name" value="NUDIX_hydrolase_dom"/>
</dbReference>
<evidence type="ECO:0000256" key="4">
    <source>
        <dbReference type="PIRSR" id="PIRSR604385-2"/>
    </source>
</evidence>
<dbReference type="Pfam" id="PF00293">
    <property type="entry name" value="NUDIX"/>
    <property type="match status" value="1"/>
</dbReference>
<evidence type="ECO:0000313" key="10">
    <source>
        <dbReference type="Proteomes" id="UP000237966"/>
    </source>
</evidence>
<gene>
    <name evidence="8" type="ORF">C5C51_09655</name>
    <name evidence="7" type="ORF">VT73_07375</name>
</gene>
<dbReference type="GO" id="GO:0006753">
    <property type="term" value="P:nucleoside phosphate metabolic process"/>
    <property type="evidence" value="ECO:0007669"/>
    <property type="project" value="TreeGrafter"/>
</dbReference>
<comment type="caution">
    <text evidence="7">The sequence shown here is derived from an EMBL/GenBank/DDBJ whole genome shotgun (WGS) entry which is preliminary data.</text>
</comment>
<evidence type="ECO:0000256" key="1">
    <source>
        <dbReference type="ARBA" id="ARBA00001946"/>
    </source>
</evidence>
<evidence type="ECO:0000256" key="5">
    <source>
        <dbReference type="PIRSR" id="PIRSR604385-3"/>
    </source>
</evidence>
<dbReference type="PANTHER" id="PTHR11839">
    <property type="entry name" value="UDP/ADP-SUGAR PYROPHOSPHATASE"/>
    <property type="match status" value="1"/>
</dbReference>
<evidence type="ECO:0000313" key="7">
    <source>
        <dbReference type="EMBL" id="KKM44938.1"/>
    </source>
</evidence>
<dbReference type="eggNOG" id="COG0494">
    <property type="taxonomic scope" value="Bacteria"/>
</dbReference>
<feature type="binding site" evidence="4">
    <location>
        <position position="109"/>
    </location>
    <ligand>
        <name>Mg(2+)</name>
        <dbReference type="ChEBI" id="CHEBI:18420"/>
        <label>1</label>
    </ligand>
</feature>
<protein>
    <submittedName>
        <fullName evidence="7">GDP-mannose pyrophosphatase</fullName>
    </submittedName>
    <submittedName>
        <fullName evidence="8">NUDIX domain-containing protein</fullName>
    </submittedName>
</protein>
<dbReference type="GO" id="GO:0019693">
    <property type="term" value="P:ribose phosphate metabolic process"/>
    <property type="evidence" value="ECO:0007669"/>
    <property type="project" value="TreeGrafter"/>
</dbReference>
<dbReference type="GO" id="GO:0016818">
    <property type="term" value="F:hydrolase activity, acting on acid anhydrides, in phosphorus-containing anhydrides"/>
    <property type="evidence" value="ECO:0007669"/>
    <property type="project" value="InterPro"/>
</dbReference>
<name>A0A0C5BU16_9MICO</name>
<feature type="binding site" evidence="4">
    <location>
        <position position="128"/>
    </location>
    <ligand>
        <name>Mg(2+)</name>
        <dbReference type="ChEBI" id="CHEBI:18420"/>
        <label>1</label>
    </ligand>
</feature>
<dbReference type="RefSeq" id="WP_027691888.1">
    <property type="nucleotide sequence ID" value="NZ_CP010848.1"/>
</dbReference>
<dbReference type="Proteomes" id="UP000052979">
    <property type="component" value="Unassembled WGS sequence"/>
</dbReference>
<dbReference type="PROSITE" id="PS51462">
    <property type="entry name" value="NUDIX"/>
    <property type="match status" value="1"/>
</dbReference>
<dbReference type="PATRIC" id="fig|145458.7.peg.2234"/>
<evidence type="ECO:0000256" key="2">
    <source>
        <dbReference type="ARBA" id="ARBA00011738"/>
    </source>
</evidence>
<reference evidence="7 9" key="1">
    <citation type="submission" date="2015-04" db="EMBL/GenBank/DDBJ databases">
        <title>Draft genome sequence of Rathayibacter toxicus strain FH-142 (AKA 70134 or CS 32), a Western Australian isolate.</title>
        <authorList>
            <consortium name="Consortium for Microbial Forensics and Genomics (microFORGE)"/>
            <person name="Knight B.M."/>
            <person name="Roberts D.P."/>
            <person name="Lin D."/>
            <person name="Hari K."/>
            <person name="Fletcher J."/>
            <person name="Melcher U."/>
            <person name="Blagden T."/>
            <person name="Luster D.G."/>
            <person name="Sechler A.J."/>
            <person name="Schneider W.L."/>
            <person name="Winegar R.A."/>
        </authorList>
    </citation>
    <scope>NUCLEOTIDE SEQUENCE [LARGE SCALE GENOMIC DNA]</scope>
    <source>
        <strain evidence="7 9">FH142</strain>
    </source>
</reference>
<dbReference type="Proteomes" id="UP000237966">
    <property type="component" value="Unassembled WGS sequence"/>
</dbReference>
<evidence type="ECO:0000259" key="6">
    <source>
        <dbReference type="PROSITE" id="PS51462"/>
    </source>
</evidence>
<dbReference type="OrthoDB" id="5292471at2"/>
<dbReference type="GO" id="GO:0046872">
    <property type="term" value="F:metal ion binding"/>
    <property type="evidence" value="ECO:0007669"/>
    <property type="project" value="UniProtKB-KW"/>
</dbReference>
<feature type="short sequence motif" description="Nudix box" evidence="5">
    <location>
        <begin position="110"/>
        <end position="131"/>
    </location>
</feature>
<comment type="cofactor">
    <cofactor evidence="1 4">
        <name>Mg(2+)</name>
        <dbReference type="ChEBI" id="CHEBI:18420"/>
    </cofactor>
</comment>
<evidence type="ECO:0000313" key="9">
    <source>
        <dbReference type="Proteomes" id="UP000052979"/>
    </source>
</evidence>
<dbReference type="EMBL" id="PSWU01000013">
    <property type="protein sequence ID" value="PPI13952.1"/>
    <property type="molecule type" value="Genomic_DNA"/>
</dbReference>
<dbReference type="PANTHER" id="PTHR11839:SF18">
    <property type="entry name" value="NUDIX HYDROLASE DOMAIN-CONTAINING PROTEIN"/>
    <property type="match status" value="1"/>
</dbReference>